<protein>
    <submittedName>
        <fullName evidence="2">Type I secretion protein</fullName>
    </submittedName>
</protein>
<sequence>MTGALTGTPGFAASVFQDMGCVSTRSLRLEFDGNDKERGVLHGYDGQGCKLYSGSIAEALNVIPCFTQDARIATETGDMPVSRLRAGMRVMTRDNGLQVLRWSGTRSFDWRALGLNPFLRPVRLQASVLGADLPDAEITVSPNHRLLTQAPARAQTGECLVMARDLVGLDGVELCACTSITYYQLLFDRHELIMANGIWSESFRPTADALAALRPQTLSELHDILPGRDVEALYAPVRPDARG</sequence>
<dbReference type="STRING" id="1185766.SAMN05216224_107167"/>
<dbReference type="InterPro" id="IPR028992">
    <property type="entry name" value="Hedgehog/Intein_dom"/>
</dbReference>
<name>A0A074U247_9RHOB</name>
<dbReference type="SUPFAM" id="SSF51294">
    <property type="entry name" value="Hedgehog/intein (Hint) domain"/>
    <property type="match status" value="1"/>
</dbReference>
<gene>
    <name evidence="2" type="ORF">DL1_09180</name>
</gene>
<evidence type="ECO:0000313" key="2">
    <source>
        <dbReference type="EMBL" id="KEP68727.1"/>
    </source>
</evidence>
<comment type="caution">
    <text evidence="2">The sequence shown here is derived from an EMBL/GenBank/DDBJ whole genome shotgun (WGS) entry which is preliminary data.</text>
</comment>
<evidence type="ECO:0000313" key="3">
    <source>
        <dbReference type="Proteomes" id="UP000027725"/>
    </source>
</evidence>
<reference evidence="2 3" key="1">
    <citation type="submission" date="2014-03" db="EMBL/GenBank/DDBJ databases">
        <title>The draft genome sequence of Thioclava dalianensis DLFJ1-1.</title>
        <authorList>
            <person name="Lai Q."/>
            <person name="Shao Z."/>
        </authorList>
    </citation>
    <scope>NUCLEOTIDE SEQUENCE [LARGE SCALE GENOMIC DNA]</scope>
    <source>
        <strain evidence="2 3">DLFJ1-1</strain>
    </source>
</reference>
<organism evidence="2 3">
    <name type="scientific">Thioclava dalianensis</name>
    <dbReference type="NCBI Taxonomy" id="1185766"/>
    <lineage>
        <taxon>Bacteria</taxon>
        <taxon>Pseudomonadati</taxon>
        <taxon>Pseudomonadota</taxon>
        <taxon>Alphaproteobacteria</taxon>
        <taxon>Rhodobacterales</taxon>
        <taxon>Paracoccaceae</taxon>
        <taxon>Thioclava</taxon>
    </lineage>
</organism>
<accession>A0A074U247</accession>
<feature type="domain" description="Hedgehog/Intein (Hint)" evidence="1">
    <location>
        <begin position="64"/>
        <end position="206"/>
    </location>
</feature>
<proteinExistence type="predicted"/>
<dbReference type="InterPro" id="IPR036844">
    <property type="entry name" value="Hint_dom_sf"/>
</dbReference>
<keyword evidence="3" id="KW-1185">Reference proteome</keyword>
<dbReference type="Proteomes" id="UP000027725">
    <property type="component" value="Unassembled WGS sequence"/>
</dbReference>
<dbReference type="eggNOG" id="COG2931">
    <property type="taxonomic scope" value="Bacteria"/>
</dbReference>
<evidence type="ECO:0000259" key="1">
    <source>
        <dbReference type="Pfam" id="PF13403"/>
    </source>
</evidence>
<dbReference type="EMBL" id="JHEH01000025">
    <property type="protein sequence ID" value="KEP68727.1"/>
    <property type="molecule type" value="Genomic_DNA"/>
</dbReference>
<dbReference type="AlphaFoldDB" id="A0A074U247"/>
<dbReference type="Pfam" id="PF13403">
    <property type="entry name" value="Hint_2"/>
    <property type="match status" value="1"/>
</dbReference>